<proteinExistence type="inferred from homology"/>
<dbReference type="GO" id="GO:0000278">
    <property type="term" value="P:mitotic cell cycle"/>
    <property type="evidence" value="ECO:0007669"/>
    <property type="project" value="TreeGrafter"/>
</dbReference>
<name>A0A120K1T3_9SACH</name>
<dbReference type="Pfam" id="PF04130">
    <property type="entry name" value="GCP_C_terminal"/>
    <property type="match status" value="1"/>
</dbReference>
<keyword evidence="3 5" id="KW-0493">Microtubule</keyword>
<dbReference type="AlphaFoldDB" id="A0A120K1T3"/>
<keyword evidence="2 5" id="KW-0963">Cytoplasm</keyword>
<dbReference type="RefSeq" id="XP_017986721.1">
    <property type="nucleotide sequence ID" value="XM_018131391.1"/>
</dbReference>
<evidence type="ECO:0000313" key="8">
    <source>
        <dbReference type="EMBL" id="AMD19725.1"/>
    </source>
</evidence>
<evidence type="ECO:0000256" key="5">
    <source>
        <dbReference type="RuleBase" id="RU363050"/>
    </source>
</evidence>
<evidence type="ECO:0000256" key="2">
    <source>
        <dbReference type="ARBA" id="ARBA00022490"/>
    </source>
</evidence>
<reference evidence="8 9" key="1">
    <citation type="submission" date="2016-01" db="EMBL/GenBank/DDBJ databases">
        <title>Genome sequence of the yeast Holleya sinecauda.</title>
        <authorList>
            <person name="Dietrich F.S."/>
        </authorList>
    </citation>
    <scope>NUCLEOTIDE SEQUENCE [LARGE SCALE GENOMIC DNA]</scope>
    <source>
        <strain evidence="8 9">ATCC 58844</strain>
    </source>
</reference>
<dbReference type="Gene3D" id="1.20.120.1900">
    <property type="entry name" value="Gamma-tubulin complex, C-terminal domain"/>
    <property type="match status" value="1"/>
</dbReference>
<feature type="domain" description="Gamma tubulin complex component C-terminal" evidence="6">
    <location>
        <begin position="464"/>
        <end position="831"/>
    </location>
</feature>
<organism evidence="8 9">
    <name type="scientific">Eremothecium sinecaudum</name>
    <dbReference type="NCBI Taxonomy" id="45286"/>
    <lineage>
        <taxon>Eukaryota</taxon>
        <taxon>Fungi</taxon>
        <taxon>Dikarya</taxon>
        <taxon>Ascomycota</taxon>
        <taxon>Saccharomycotina</taxon>
        <taxon>Saccharomycetes</taxon>
        <taxon>Saccharomycetales</taxon>
        <taxon>Saccharomycetaceae</taxon>
        <taxon>Eremothecium</taxon>
    </lineage>
</organism>
<evidence type="ECO:0000313" key="9">
    <source>
        <dbReference type="Proteomes" id="UP000243052"/>
    </source>
</evidence>
<dbReference type="Proteomes" id="UP000243052">
    <property type="component" value="Chromosome iii"/>
</dbReference>
<gene>
    <name evidence="8" type="ORF">AW171_hschr31575</name>
</gene>
<dbReference type="InterPro" id="IPR041470">
    <property type="entry name" value="GCP_N"/>
</dbReference>
<dbReference type="PANTHER" id="PTHR19302:SF33">
    <property type="entry name" value="GAMMA-TUBULIN COMPLEX COMPONENT 5"/>
    <property type="match status" value="1"/>
</dbReference>
<dbReference type="STRING" id="45286.A0A120K1T3"/>
<dbReference type="Pfam" id="PF17681">
    <property type="entry name" value="GCP_N_terminal"/>
    <property type="match status" value="1"/>
</dbReference>
<dbReference type="GO" id="GO:0005874">
    <property type="term" value="C:microtubule"/>
    <property type="evidence" value="ECO:0007669"/>
    <property type="project" value="UniProtKB-KW"/>
</dbReference>
<dbReference type="InterPro" id="IPR042241">
    <property type="entry name" value="GCP_C_sf"/>
</dbReference>
<dbReference type="GO" id="GO:0051321">
    <property type="term" value="P:meiotic cell cycle"/>
    <property type="evidence" value="ECO:0007669"/>
    <property type="project" value="TreeGrafter"/>
</dbReference>
<comment type="similarity">
    <text evidence="1 5">Belongs to the TUBGCP family.</text>
</comment>
<dbReference type="EMBL" id="CP014243">
    <property type="protein sequence ID" value="AMD19725.1"/>
    <property type="molecule type" value="Genomic_DNA"/>
</dbReference>
<dbReference type="InterPro" id="IPR007259">
    <property type="entry name" value="GCP"/>
</dbReference>
<dbReference type="GO" id="GO:0005816">
    <property type="term" value="C:spindle pole body"/>
    <property type="evidence" value="ECO:0007669"/>
    <property type="project" value="UniProtKB-ARBA"/>
</dbReference>
<dbReference type="GeneID" id="28722939"/>
<feature type="domain" description="Gamma tubulin complex component protein N-terminal" evidence="7">
    <location>
        <begin position="182"/>
        <end position="457"/>
    </location>
</feature>
<evidence type="ECO:0000259" key="7">
    <source>
        <dbReference type="Pfam" id="PF17681"/>
    </source>
</evidence>
<evidence type="ECO:0000259" key="6">
    <source>
        <dbReference type="Pfam" id="PF04130"/>
    </source>
</evidence>
<sequence length="837" mass="96999">MDLVASLYPCVLNMIPPGVSEIQVKRFVHDIAEAISSGSKEQTSRILEFYKSEMVRSPKNDSFWSKLEAFIQVLETFSSKEQIEKYLSVLNYLPKDVTPFKKRNSAYLTTDTLQHHNMLVSPSAAPSLYAESFENVEKYSDRRSAITSLYGGGMQKNAGNTTPLAHLSDPYYSNMISEAEVLKYISYTLLATTSSLFPVNNQTITIPCNAPNGESGVFHSIFEAALLYQYLSNRVEKLKSSMLSPLKVNFLSVVSQKLREYCRVVNGLTNTIGNETAKSIYTKIYTQILILRFYYRYLQKFEGFRGDQLISEFDLLRKHGDPLVKELASEVFSRLIDLYMEYLVYWVVSGQLKCAKDEFFVTRETTSNKNSLKFKILKDRIPSFIHPSVAKQIYTVGVSYIYLEEYIKDIEWASEFSKKYNAKFSVIPRYSISNAFFELINEQFLEITAYLNDVLRNRLYYRETITILKDILLMGRGDFINSIIKNTCYFLDEPVEQLQSYQLTKCLQDSVSRSSLRNYLNKSDNNALINKLDARLLESGHGSIGWDVFTLDYLIDPPLGVVLGSNSTGSKTEYLRIFNFLWKMKKNSFFFDEEWLNNIALMRDFRRIRRKSPLVRDIMRKMSMINALKKQVEYFNLKLQTYCFTNIIESRYREFQKKLSMKENNSQENFNIISLKNGSKVIDGILRPRLDFLSKLKRPLAPLSNSDLKQYNIDELAALHDEYLGSILEHKLLDAQNNKPVGKFTNQYFPVTIITLLDQMYDVVLTYGSLNRIVHEILIQLNLDTHDNLNDILSRFNLAKNNLVKQFQTFQNHSYSLIKDLRLDGNEDMAKLSRILR</sequence>
<accession>A0A120K1T3</accession>
<keyword evidence="4 5" id="KW-0206">Cytoskeleton</keyword>
<dbReference type="InterPro" id="IPR040457">
    <property type="entry name" value="GCP_C"/>
</dbReference>
<dbReference type="PANTHER" id="PTHR19302">
    <property type="entry name" value="GAMMA TUBULIN COMPLEX PROTEIN"/>
    <property type="match status" value="1"/>
</dbReference>
<dbReference type="GO" id="GO:0007020">
    <property type="term" value="P:microtubule nucleation"/>
    <property type="evidence" value="ECO:0007669"/>
    <property type="project" value="InterPro"/>
</dbReference>
<evidence type="ECO:0000256" key="1">
    <source>
        <dbReference type="ARBA" id="ARBA00010337"/>
    </source>
</evidence>
<comment type="subcellular location">
    <subcellularLocation>
        <location evidence="5">Cytoplasm</location>
        <location evidence="5">Cytoskeleton</location>
        <location evidence="5">Microtubule organizing center</location>
    </subcellularLocation>
</comment>
<dbReference type="GO" id="GO:0000922">
    <property type="term" value="C:spindle pole"/>
    <property type="evidence" value="ECO:0007669"/>
    <property type="project" value="InterPro"/>
</dbReference>
<evidence type="ECO:0000256" key="4">
    <source>
        <dbReference type="ARBA" id="ARBA00023212"/>
    </source>
</evidence>
<protein>
    <recommendedName>
        <fullName evidence="5">Spindle pole body component</fullName>
    </recommendedName>
</protein>
<keyword evidence="9" id="KW-1185">Reference proteome</keyword>
<dbReference type="OrthoDB" id="5860513at2759"/>
<evidence type="ECO:0000256" key="3">
    <source>
        <dbReference type="ARBA" id="ARBA00022701"/>
    </source>
</evidence>
<dbReference type="GO" id="GO:0000930">
    <property type="term" value="C:gamma-tubulin complex"/>
    <property type="evidence" value="ECO:0007669"/>
    <property type="project" value="TreeGrafter"/>
</dbReference>
<dbReference type="GO" id="GO:0031122">
    <property type="term" value="P:cytoplasmic microtubule organization"/>
    <property type="evidence" value="ECO:0007669"/>
    <property type="project" value="TreeGrafter"/>
</dbReference>
<dbReference type="GO" id="GO:0051011">
    <property type="term" value="F:microtubule minus-end binding"/>
    <property type="evidence" value="ECO:0007669"/>
    <property type="project" value="TreeGrafter"/>
</dbReference>
<dbReference type="GO" id="GO:0043015">
    <property type="term" value="F:gamma-tubulin binding"/>
    <property type="evidence" value="ECO:0007669"/>
    <property type="project" value="InterPro"/>
</dbReference>
<dbReference type="GO" id="GO:0051225">
    <property type="term" value="P:spindle assembly"/>
    <property type="evidence" value="ECO:0007669"/>
    <property type="project" value="TreeGrafter"/>
</dbReference>